<dbReference type="EMBL" id="MQVS01000014">
    <property type="protein sequence ID" value="OKL50855.1"/>
    <property type="molecule type" value="Genomic_DNA"/>
</dbReference>
<dbReference type="FunCoup" id="A0A1Q5PTR7">
    <property type="interactions" value="22"/>
</dbReference>
<dbReference type="RefSeq" id="WP_073826174.1">
    <property type="nucleotide sequence ID" value="NZ_MQVS01000014.1"/>
</dbReference>
<evidence type="ECO:0000313" key="5">
    <source>
        <dbReference type="EMBL" id="OKL50855.1"/>
    </source>
</evidence>
<keyword evidence="3 4" id="KW-0732">Signal</keyword>
<comment type="similarity">
    <text evidence="1">Belongs to the bacterial solute-binding protein 1 family.</text>
</comment>
<gene>
    <name evidence="5" type="ORF">BSZ40_10505</name>
</gene>
<dbReference type="GO" id="GO:0015768">
    <property type="term" value="P:maltose transport"/>
    <property type="evidence" value="ECO:0007669"/>
    <property type="project" value="TreeGrafter"/>
</dbReference>
<dbReference type="InterPro" id="IPR006311">
    <property type="entry name" value="TAT_signal"/>
</dbReference>
<protein>
    <submittedName>
        <fullName evidence="5">Sugar ABC transporter substrate-binding protein</fullName>
    </submittedName>
</protein>
<dbReference type="GO" id="GO:0055052">
    <property type="term" value="C:ATP-binding cassette (ABC) transporter complex, substrate-binding subunit-containing"/>
    <property type="evidence" value="ECO:0007669"/>
    <property type="project" value="TreeGrafter"/>
</dbReference>
<feature type="chain" id="PRO_5039185898" evidence="4">
    <location>
        <begin position="27"/>
        <end position="422"/>
    </location>
</feature>
<dbReference type="STRING" id="52770.BSZ40_10505"/>
<evidence type="ECO:0000256" key="3">
    <source>
        <dbReference type="ARBA" id="ARBA00022729"/>
    </source>
</evidence>
<dbReference type="GO" id="GO:0042956">
    <property type="term" value="P:maltodextrin transmembrane transport"/>
    <property type="evidence" value="ECO:0007669"/>
    <property type="project" value="TreeGrafter"/>
</dbReference>
<comment type="caution">
    <text evidence="5">The sequence shown here is derived from an EMBL/GenBank/DDBJ whole genome shotgun (WGS) entry which is preliminary data.</text>
</comment>
<dbReference type="SUPFAM" id="SSF53850">
    <property type="entry name" value="Periplasmic binding protein-like II"/>
    <property type="match status" value="1"/>
</dbReference>
<keyword evidence="2" id="KW-0813">Transport</keyword>
<evidence type="ECO:0000256" key="4">
    <source>
        <dbReference type="SAM" id="SignalP"/>
    </source>
</evidence>
<dbReference type="OrthoDB" id="3171346at2"/>
<keyword evidence="6" id="KW-1185">Reference proteome</keyword>
<sequence>MRTASFARRSLLALTAALALPLAACAGSTTSDAPTSGGTAAPAADGEQVTIEMWDYLGQGVSNTAMTEAIAKFEELNPGIKVNRTSFAYPDLSPTIVKGGVGGDVPDLAVVDVVDNQNFASLGLLADLTESVGGRSNEFYPGPWSSTQMDGKTYGLPLNSNNLALYYNKTLLDQAGLSVPTTWEELASTGKALSKDGVSGLAISAIKNEQGTFQVLPFVWQTGGDLDNYGTSGGEALTFLKGLVDDGVVSAAVTNYSQEDARTQFTAGKAAMMINGPWELQNLADVPFEWAVAPLPAGKAKATGLGGENVVVMQEAKQPEAARLLAEFLTGPEGAKIYCDASGQLSARPDLKGKLKLSADPNLQVYEAQMEHAKARAYGKDYAKVSEAVQLSIQEALTGAVDPKEAAKKAEQTLSGLLTAEK</sequence>
<evidence type="ECO:0000313" key="6">
    <source>
        <dbReference type="Proteomes" id="UP000185612"/>
    </source>
</evidence>
<dbReference type="Gene3D" id="3.40.190.10">
    <property type="entry name" value="Periplasmic binding protein-like II"/>
    <property type="match status" value="2"/>
</dbReference>
<proteinExistence type="inferred from homology"/>
<accession>A0A1Q5PTR7</accession>
<feature type="signal peptide" evidence="4">
    <location>
        <begin position="1"/>
        <end position="26"/>
    </location>
</feature>
<evidence type="ECO:0000256" key="2">
    <source>
        <dbReference type="ARBA" id="ARBA00022448"/>
    </source>
</evidence>
<dbReference type="InParanoid" id="A0A1Q5PTR7"/>
<organism evidence="5 6">
    <name type="scientific">Buchananella hordeovulneris</name>
    <dbReference type="NCBI Taxonomy" id="52770"/>
    <lineage>
        <taxon>Bacteria</taxon>
        <taxon>Bacillati</taxon>
        <taxon>Actinomycetota</taxon>
        <taxon>Actinomycetes</taxon>
        <taxon>Actinomycetales</taxon>
        <taxon>Actinomycetaceae</taxon>
        <taxon>Buchananella</taxon>
    </lineage>
</organism>
<dbReference type="GO" id="GO:1901982">
    <property type="term" value="F:maltose binding"/>
    <property type="evidence" value="ECO:0007669"/>
    <property type="project" value="TreeGrafter"/>
</dbReference>
<dbReference type="Proteomes" id="UP000185612">
    <property type="component" value="Unassembled WGS sequence"/>
</dbReference>
<dbReference type="PROSITE" id="PS51318">
    <property type="entry name" value="TAT"/>
    <property type="match status" value="1"/>
</dbReference>
<dbReference type="Pfam" id="PF01547">
    <property type="entry name" value="SBP_bac_1"/>
    <property type="match status" value="1"/>
</dbReference>
<reference evidence="6" key="1">
    <citation type="submission" date="2016-12" db="EMBL/GenBank/DDBJ databases">
        <authorList>
            <person name="Meng X."/>
        </authorList>
    </citation>
    <scope>NUCLEOTIDE SEQUENCE [LARGE SCALE GENOMIC DNA]</scope>
    <source>
        <strain evidence="6">DSM 20732</strain>
    </source>
</reference>
<evidence type="ECO:0000256" key="1">
    <source>
        <dbReference type="ARBA" id="ARBA00008520"/>
    </source>
</evidence>
<dbReference type="InterPro" id="IPR006059">
    <property type="entry name" value="SBP"/>
</dbReference>
<dbReference type="PANTHER" id="PTHR30061">
    <property type="entry name" value="MALTOSE-BINDING PERIPLASMIC PROTEIN"/>
    <property type="match status" value="1"/>
</dbReference>
<dbReference type="AlphaFoldDB" id="A0A1Q5PTR7"/>
<dbReference type="CDD" id="cd13585">
    <property type="entry name" value="PBP2_TMBP_like"/>
    <property type="match status" value="1"/>
</dbReference>
<dbReference type="PANTHER" id="PTHR30061:SF50">
    <property type="entry name" value="MALTOSE_MALTODEXTRIN-BINDING PERIPLASMIC PROTEIN"/>
    <property type="match status" value="1"/>
</dbReference>
<name>A0A1Q5PTR7_9ACTO</name>